<keyword evidence="7 12" id="KW-0808">Transferase</keyword>
<dbReference type="GO" id="GO:0005829">
    <property type="term" value="C:cytosol"/>
    <property type="evidence" value="ECO:0007669"/>
    <property type="project" value="TreeGrafter"/>
</dbReference>
<dbReference type="PANTHER" id="PTHR11406">
    <property type="entry name" value="PHOSPHOGLYCERATE KINASE"/>
    <property type="match status" value="1"/>
</dbReference>
<evidence type="ECO:0000256" key="3">
    <source>
        <dbReference type="ARBA" id="ARBA00008982"/>
    </source>
</evidence>
<dbReference type="Proteomes" id="UP000221165">
    <property type="component" value="Unassembled WGS sequence"/>
</dbReference>
<dbReference type="Gene3D" id="3.40.50.1260">
    <property type="entry name" value="Phosphoglycerate kinase, N-terminal domain"/>
    <property type="match status" value="2"/>
</dbReference>
<feature type="region of interest" description="Disordered" evidence="14">
    <location>
        <begin position="105"/>
        <end position="138"/>
    </location>
</feature>
<comment type="subunit">
    <text evidence="4 13">Monomer.</text>
</comment>
<keyword evidence="11" id="KW-0460">Magnesium</keyword>
<dbReference type="InterPro" id="IPR036043">
    <property type="entry name" value="Phosphoglycerate_kinase_sf"/>
</dbReference>
<gene>
    <name evidence="16" type="ORF">CSUI_003865</name>
</gene>
<dbReference type="InterPro" id="IPR015824">
    <property type="entry name" value="Phosphoglycerate_kinase_N"/>
</dbReference>
<feature type="signal peptide" evidence="15">
    <location>
        <begin position="1"/>
        <end position="31"/>
    </location>
</feature>
<comment type="cofactor">
    <cofactor evidence="2">
        <name>Mg(2+)</name>
        <dbReference type="ChEBI" id="CHEBI:18420"/>
    </cofactor>
</comment>
<keyword evidence="15" id="KW-0732">Signal</keyword>
<evidence type="ECO:0000256" key="1">
    <source>
        <dbReference type="ARBA" id="ARBA00000642"/>
    </source>
</evidence>
<keyword evidence="10" id="KW-0067">ATP-binding</keyword>
<dbReference type="HAMAP" id="MF_00145">
    <property type="entry name" value="Phosphoglyc_kinase"/>
    <property type="match status" value="1"/>
</dbReference>
<evidence type="ECO:0000256" key="15">
    <source>
        <dbReference type="SAM" id="SignalP"/>
    </source>
</evidence>
<feature type="chain" id="PRO_5012496837" description="Phosphoglycerate kinase" evidence="15">
    <location>
        <begin position="32"/>
        <end position="582"/>
    </location>
</feature>
<evidence type="ECO:0000256" key="5">
    <source>
        <dbReference type="ARBA" id="ARBA00013061"/>
    </source>
</evidence>
<comment type="catalytic activity">
    <reaction evidence="1 12">
        <text>(2R)-3-phosphoglycerate + ATP = (2R)-3-phospho-glyceroyl phosphate + ADP</text>
        <dbReference type="Rhea" id="RHEA:14801"/>
        <dbReference type="ChEBI" id="CHEBI:30616"/>
        <dbReference type="ChEBI" id="CHEBI:57604"/>
        <dbReference type="ChEBI" id="CHEBI:58272"/>
        <dbReference type="ChEBI" id="CHEBI:456216"/>
        <dbReference type="EC" id="2.7.2.3"/>
    </reaction>
</comment>
<dbReference type="Pfam" id="PF00162">
    <property type="entry name" value="PGK"/>
    <property type="match status" value="1"/>
</dbReference>
<name>A0A2C6KZ92_9APIC</name>
<dbReference type="InterPro" id="IPR015911">
    <property type="entry name" value="Phosphoglycerate_kinase_CS"/>
</dbReference>
<proteinExistence type="inferred from homology"/>
<keyword evidence="8" id="KW-0547">Nucleotide-binding</keyword>
<evidence type="ECO:0000256" key="11">
    <source>
        <dbReference type="ARBA" id="ARBA00022842"/>
    </source>
</evidence>
<dbReference type="GO" id="GO:0004618">
    <property type="term" value="F:phosphoglycerate kinase activity"/>
    <property type="evidence" value="ECO:0007669"/>
    <property type="project" value="UniProtKB-EC"/>
</dbReference>
<dbReference type="VEuPathDB" id="ToxoDB:CSUI_003865"/>
<dbReference type="EC" id="2.7.2.3" evidence="5 12"/>
<dbReference type="SUPFAM" id="SSF53748">
    <property type="entry name" value="Phosphoglycerate kinase"/>
    <property type="match status" value="1"/>
</dbReference>
<feature type="compositionally biased region" description="Low complexity" evidence="14">
    <location>
        <begin position="105"/>
        <end position="130"/>
    </location>
</feature>
<evidence type="ECO:0000256" key="9">
    <source>
        <dbReference type="ARBA" id="ARBA00022777"/>
    </source>
</evidence>
<evidence type="ECO:0000256" key="14">
    <source>
        <dbReference type="SAM" id="MobiDB-lite"/>
    </source>
</evidence>
<evidence type="ECO:0000256" key="2">
    <source>
        <dbReference type="ARBA" id="ARBA00001946"/>
    </source>
</evidence>
<comment type="similarity">
    <text evidence="3 12">Belongs to the phosphoglycerate kinase family.</text>
</comment>
<dbReference type="PRINTS" id="PR00477">
    <property type="entry name" value="PHGLYCKINASE"/>
</dbReference>
<evidence type="ECO:0000313" key="16">
    <source>
        <dbReference type="EMBL" id="PHJ22287.1"/>
    </source>
</evidence>
<evidence type="ECO:0000256" key="13">
    <source>
        <dbReference type="RuleBase" id="RU000696"/>
    </source>
</evidence>
<comment type="pathway">
    <text evidence="12">Carbohydrate degradation; glycolysis; pyruvate from D-glyceraldehyde 3-phosphate: step 2/5.</text>
</comment>
<comment type="caution">
    <text evidence="16">The sequence shown here is derived from an EMBL/GenBank/DDBJ whole genome shotgun (WGS) entry which is preliminary data.</text>
</comment>
<dbReference type="GO" id="GO:0005524">
    <property type="term" value="F:ATP binding"/>
    <property type="evidence" value="ECO:0007669"/>
    <property type="project" value="UniProtKB-KW"/>
</dbReference>
<dbReference type="GO" id="GO:0006094">
    <property type="term" value="P:gluconeogenesis"/>
    <property type="evidence" value="ECO:0007669"/>
    <property type="project" value="TreeGrafter"/>
</dbReference>
<dbReference type="PANTHER" id="PTHR11406:SF23">
    <property type="entry name" value="PHOSPHOGLYCERATE KINASE 1, CHLOROPLASTIC-RELATED"/>
    <property type="match status" value="1"/>
</dbReference>
<sequence length="582" mass="62222">MMKGPISRTSFRRLLLALFPSILWGVDGVTAISGPHLSSSSSLLPSSSSCSPSASSSSSHPCHVSPHASKLLRSSSSSSLQRAYQPSPSPAFLFSPGSGSFSSSTSRCLHSSRQVPPSSSFSFSQQVSPSIKQRTPSSCFSKASLSSSLSLREKSQGSIRRKKSLDHINPSELTDKRVLVRADLNVPLLIEESKGEETDKTPSSFKVSIANDARIKASLPTLRYLLDHGAKVIVCSHLGRPKKEEDFPKYSLQPVAVRLQELLGPQHKVHMAQSVVGEDLQEIERKMQKGELLLLENVRFEKGETKNDDDLARRLASLADMYVNDAFGTAHRAHASTAGVTKFLYPSVAGFLLDKELQYLNNVISNPARPFAALVGGAKVSSKLGVLESLIDKVDTLVVGGAMAFTFLMARGLKVGASIVEVDQLDAARRLEALAKEKGVKLILPEDIVIADRIANDAKTAVVPADIDIPDGWIGLDNGPKTTQKIIEALQDCKTVLWNGPMGMSEYEPFASGTRDVAKALADLTREKNVTTVVGGGDSVAAIERLGLASSISHVSTGGGASLELLEGKELPGVSALSNEDE</sequence>
<dbReference type="UniPathway" id="UPA00109">
    <property type="reaction ID" value="UER00185"/>
</dbReference>
<dbReference type="EMBL" id="MIGC01001744">
    <property type="protein sequence ID" value="PHJ22287.1"/>
    <property type="molecule type" value="Genomic_DNA"/>
</dbReference>
<evidence type="ECO:0000256" key="4">
    <source>
        <dbReference type="ARBA" id="ARBA00011245"/>
    </source>
</evidence>
<reference evidence="16 17" key="1">
    <citation type="journal article" date="2017" name="Int. J. Parasitol.">
        <title>The genome of the protozoan parasite Cystoisospora suis and a reverse vaccinology approach to identify vaccine candidates.</title>
        <authorList>
            <person name="Palmieri N."/>
            <person name="Shrestha A."/>
            <person name="Ruttkowski B."/>
            <person name="Beck T."/>
            <person name="Vogl C."/>
            <person name="Tomley F."/>
            <person name="Blake D.P."/>
            <person name="Joachim A."/>
        </authorList>
    </citation>
    <scope>NUCLEOTIDE SEQUENCE [LARGE SCALE GENOMIC DNA]</scope>
    <source>
        <strain evidence="16 17">Wien I</strain>
    </source>
</reference>
<keyword evidence="9 12" id="KW-0418">Kinase</keyword>
<dbReference type="FunFam" id="3.40.50.1260:FF:000006">
    <property type="entry name" value="Phosphoglycerate kinase"/>
    <property type="match status" value="1"/>
</dbReference>
<dbReference type="GO" id="GO:0043531">
    <property type="term" value="F:ADP binding"/>
    <property type="evidence" value="ECO:0007669"/>
    <property type="project" value="TreeGrafter"/>
</dbReference>
<dbReference type="FunFam" id="3.40.50.1260:FF:000003">
    <property type="entry name" value="Phosphoglycerate kinase"/>
    <property type="match status" value="1"/>
</dbReference>
<evidence type="ECO:0000256" key="8">
    <source>
        <dbReference type="ARBA" id="ARBA00022741"/>
    </source>
</evidence>
<evidence type="ECO:0000256" key="7">
    <source>
        <dbReference type="ARBA" id="ARBA00022679"/>
    </source>
</evidence>
<dbReference type="OrthoDB" id="275353at2759"/>
<dbReference type="AlphaFoldDB" id="A0A2C6KZ92"/>
<accession>A0A2C6KZ92</accession>
<evidence type="ECO:0000256" key="6">
    <source>
        <dbReference type="ARBA" id="ARBA00016471"/>
    </source>
</evidence>
<organism evidence="16 17">
    <name type="scientific">Cystoisospora suis</name>
    <dbReference type="NCBI Taxonomy" id="483139"/>
    <lineage>
        <taxon>Eukaryota</taxon>
        <taxon>Sar</taxon>
        <taxon>Alveolata</taxon>
        <taxon>Apicomplexa</taxon>
        <taxon>Conoidasida</taxon>
        <taxon>Coccidia</taxon>
        <taxon>Eucoccidiorida</taxon>
        <taxon>Eimeriorina</taxon>
        <taxon>Sarcocystidae</taxon>
        <taxon>Cystoisospora</taxon>
    </lineage>
</organism>
<dbReference type="PROSITE" id="PS00111">
    <property type="entry name" value="PGLYCERATE_KINASE"/>
    <property type="match status" value="1"/>
</dbReference>
<dbReference type="GeneID" id="94427271"/>
<dbReference type="RefSeq" id="XP_067923964.1">
    <property type="nucleotide sequence ID" value="XM_068064060.1"/>
</dbReference>
<dbReference type="GO" id="GO:0006096">
    <property type="term" value="P:glycolytic process"/>
    <property type="evidence" value="ECO:0007669"/>
    <property type="project" value="UniProtKB-UniPathway"/>
</dbReference>
<evidence type="ECO:0000256" key="12">
    <source>
        <dbReference type="RuleBase" id="RU000532"/>
    </source>
</evidence>
<dbReference type="InterPro" id="IPR001576">
    <property type="entry name" value="Phosphoglycerate_kinase"/>
</dbReference>
<protein>
    <recommendedName>
        <fullName evidence="6 12">Phosphoglycerate kinase</fullName>
        <ecNumber evidence="5 12">2.7.2.3</ecNumber>
    </recommendedName>
</protein>
<keyword evidence="17" id="KW-1185">Reference proteome</keyword>
<dbReference type="CDD" id="cd00318">
    <property type="entry name" value="Phosphoglycerate_kinase"/>
    <property type="match status" value="1"/>
</dbReference>
<evidence type="ECO:0000256" key="10">
    <source>
        <dbReference type="ARBA" id="ARBA00022840"/>
    </source>
</evidence>
<evidence type="ECO:0000313" key="17">
    <source>
        <dbReference type="Proteomes" id="UP000221165"/>
    </source>
</evidence>